<comment type="caution">
    <text evidence="2">The sequence shown here is derived from an EMBL/GenBank/DDBJ whole genome shotgun (WGS) entry which is preliminary data.</text>
</comment>
<dbReference type="EMBL" id="QQZY01000001">
    <property type="protein sequence ID" value="RDI75679.1"/>
    <property type="molecule type" value="Genomic_DNA"/>
</dbReference>
<dbReference type="UniPathway" id="UPA00164"/>
<evidence type="ECO:0000313" key="2">
    <source>
        <dbReference type="EMBL" id="RDI75679.1"/>
    </source>
</evidence>
<name>A0A7M2Z0P8_9ACTN</name>
<gene>
    <name evidence="2" type="ORF">Gocc_0098</name>
</gene>
<dbReference type="InterPro" id="IPR000253">
    <property type="entry name" value="FHA_dom"/>
</dbReference>
<dbReference type="InterPro" id="IPR002575">
    <property type="entry name" value="Aminoglycoside_PTrfase"/>
</dbReference>
<keyword evidence="3" id="KW-1185">Reference proteome</keyword>
<evidence type="ECO:0000259" key="1">
    <source>
        <dbReference type="PROSITE" id="PS50006"/>
    </source>
</evidence>
<reference evidence="3" key="2">
    <citation type="journal article" date="2019" name="MicrobiologyOpen">
        <title>High-quality draft genome sequence of Gaiella occulta isolated from a 150 meter deep mineral water borehole and comparison with the genome sequences of other deep-branching lineages of the phylum Actinobacteria.</title>
        <authorList>
            <person name="Severino R."/>
            <person name="Froufe H.J.C."/>
            <person name="Barroso C."/>
            <person name="Albuquerque L."/>
            <person name="Lobo-da-Cunha A."/>
            <person name="da Costa M.S."/>
            <person name="Egas C."/>
        </authorList>
    </citation>
    <scope>NUCLEOTIDE SEQUENCE [LARGE SCALE GENOMIC DNA]</scope>
    <source>
        <strain evidence="3">F2-233</strain>
    </source>
</reference>
<dbReference type="InterPro" id="IPR011009">
    <property type="entry name" value="Kinase-like_dom_sf"/>
</dbReference>
<dbReference type="SUPFAM" id="SSF56112">
    <property type="entry name" value="Protein kinase-like (PK-like)"/>
    <property type="match status" value="1"/>
</dbReference>
<organism evidence="2 3">
    <name type="scientific">Gaiella occulta</name>
    <dbReference type="NCBI Taxonomy" id="1002870"/>
    <lineage>
        <taxon>Bacteria</taxon>
        <taxon>Bacillati</taxon>
        <taxon>Actinomycetota</taxon>
        <taxon>Thermoleophilia</taxon>
        <taxon>Gaiellales</taxon>
        <taxon>Gaiellaceae</taxon>
        <taxon>Gaiella</taxon>
    </lineage>
</organism>
<reference evidence="2 3" key="1">
    <citation type="submission" date="2018-07" db="EMBL/GenBank/DDBJ databases">
        <title>High-quality-draft genome sequence of Gaiella occulta.</title>
        <authorList>
            <person name="Severino R."/>
            <person name="Froufe H.J.C."/>
            <person name="Rainey F.A."/>
            <person name="Barroso C."/>
            <person name="Albuquerque L."/>
            <person name="Lobo-Da-Cunha A."/>
            <person name="Da Costa M.S."/>
            <person name="Egas C."/>
        </authorList>
    </citation>
    <scope>NUCLEOTIDE SEQUENCE [LARGE SCALE GENOMIC DNA]</scope>
    <source>
        <strain evidence="2 3">F2-233</strain>
    </source>
</reference>
<evidence type="ECO:0000313" key="3">
    <source>
        <dbReference type="Proteomes" id="UP000254134"/>
    </source>
</evidence>
<dbReference type="RefSeq" id="WP_220150368.1">
    <property type="nucleotide sequence ID" value="NZ_QQZY01000001.1"/>
</dbReference>
<proteinExistence type="predicted"/>
<dbReference type="Pfam" id="PF01636">
    <property type="entry name" value="APH"/>
    <property type="match status" value="1"/>
</dbReference>
<dbReference type="Gene3D" id="3.90.1200.10">
    <property type="match status" value="1"/>
</dbReference>
<accession>A0A7M2Z0P8</accession>
<dbReference type="AlphaFoldDB" id="A0A7M2Z0P8"/>
<sequence>MSGIASVSSELLLELVTGERWFASKGREAESAHVAAVAHAGDGVELAFVEVRFPDGRHETYLVAASVEDGVPRDALGDPAHVRWLASLAGVDAACDTVRPMGVEQSNSSLVLDERHVLKLYRRLEAGPNPELELLRALGSSGFANAPRLVGALEHAADPLEAALAVVTEFVPAAGGGWELALDSLAAGDPGWLPARARRLGEVTGTMHSVLAASTDPHLAPEEASVESVSLLAATVDEDVGRLVAEMPALEDIPLGRRMEELRDLVQELARVGPPGMVARVHGDFHLGQVLWSDSGDWVVIDFEGEPGRPLAERRRRTFALRDVAGMLRSFDYAADGARLLHGVEAPAGWEAACRAAFLDGWHATVDRRLLPGSEAGCERLLGLLELQKLLYELRYELGNRPGWVGIPVAALERMLERL</sequence>
<dbReference type="GO" id="GO:0005978">
    <property type="term" value="P:glycogen biosynthetic process"/>
    <property type="evidence" value="ECO:0007669"/>
    <property type="project" value="UniProtKB-UniPathway"/>
</dbReference>
<dbReference type="Proteomes" id="UP000254134">
    <property type="component" value="Unassembled WGS sequence"/>
</dbReference>
<protein>
    <submittedName>
        <fullName evidence="2">Trehalose biosynthesis-related protein</fullName>
    </submittedName>
</protein>
<feature type="domain" description="FHA" evidence="1">
    <location>
        <begin position="253"/>
        <end position="316"/>
    </location>
</feature>
<dbReference type="PROSITE" id="PS50006">
    <property type="entry name" value="FHA_DOMAIN"/>
    <property type="match status" value="1"/>
</dbReference>